<protein>
    <submittedName>
        <fullName evidence="1">Uncharacterized protein</fullName>
    </submittedName>
</protein>
<organism evidence="1 2">
    <name type="scientific">Trichinella zimbabwensis</name>
    <dbReference type="NCBI Taxonomy" id="268475"/>
    <lineage>
        <taxon>Eukaryota</taxon>
        <taxon>Metazoa</taxon>
        <taxon>Ecdysozoa</taxon>
        <taxon>Nematoda</taxon>
        <taxon>Enoplea</taxon>
        <taxon>Dorylaimia</taxon>
        <taxon>Trichinellida</taxon>
        <taxon>Trichinellidae</taxon>
        <taxon>Trichinella</taxon>
    </lineage>
</organism>
<comment type="caution">
    <text evidence="1">The sequence shown here is derived from an EMBL/GenBank/DDBJ whole genome shotgun (WGS) entry which is preliminary data.</text>
</comment>
<proteinExistence type="predicted"/>
<keyword evidence="2" id="KW-1185">Reference proteome</keyword>
<accession>A0A0V1H204</accession>
<sequence length="85" mass="10021">MEKISSKWAAKVHLYAGSHLARLFSRDYLHERTFAFVHLRTSEKYASVNRLHTISIFFRTPDAACFDFDFSWKPMSSQQFADTRD</sequence>
<dbReference type="AlphaFoldDB" id="A0A0V1H204"/>
<evidence type="ECO:0000313" key="1">
    <source>
        <dbReference type="EMBL" id="KRZ04425.1"/>
    </source>
</evidence>
<evidence type="ECO:0000313" key="2">
    <source>
        <dbReference type="Proteomes" id="UP000055024"/>
    </source>
</evidence>
<dbReference type="EMBL" id="JYDP01000165">
    <property type="protein sequence ID" value="KRZ04425.1"/>
    <property type="molecule type" value="Genomic_DNA"/>
</dbReference>
<reference evidence="1 2" key="1">
    <citation type="submission" date="2015-01" db="EMBL/GenBank/DDBJ databases">
        <title>Evolution of Trichinella species and genotypes.</title>
        <authorList>
            <person name="Korhonen P.K."/>
            <person name="Edoardo P."/>
            <person name="Giuseppe L.R."/>
            <person name="Gasser R.B."/>
        </authorList>
    </citation>
    <scope>NUCLEOTIDE SEQUENCE [LARGE SCALE GENOMIC DNA]</scope>
    <source>
        <strain evidence="1">ISS1029</strain>
    </source>
</reference>
<dbReference type="Proteomes" id="UP000055024">
    <property type="component" value="Unassembled WGS sequence"/>
</dbReference>
<gene>
    <name evidence="1" type="ORF">T11_15131</name>
</gene>
<name>A0A0V1H204_9BILA</name>